<comment type="caution">
    <text evidence="5">The sequence shown here is derived from an EMBL/GenBank/DDBJ whole genome shotgun (WGS) entry which is preliminary data.</text>
</comment>
<evidence type="ECO:0000256" key="1">
    <source>
        <dbReference type="SAM" id="Coils"/>
    </source>
</evidence>
<dbReference type="GO" id="GO:0005524">
    <property type="term" value="F:ATP binding"/>
    <property type="evidence" value="ECO:0007669"/>
    <property type="project" value="InterPro"/>
</dbReference>
<evidence type="ECO:0000313" key="6">
    <source>
        <dbReference type="Proteomes" id="UP001295423"/>
    </source>
</evidence>
<feature type="compositionally biased region" description="Basic and acidic residues" evidence="2">
    <location>
        <begin position="907"/>
        <end position="920"/>
    </location>
</feature>
<feature type="region of interest" description="Disordered" evidence="2">
    <location>
        <begin position="965"/>
        <end position="1023"/>
    </location>
</feature>
<dbReference type="Proteomes" id="UP001295423">
    <property type="component" value="Unassembled WGS sequence"/>
</dbReference>
<evidence type="ECO:0000256" key="2">
    <source>
        <dbReference type="SAM" id="MobiDB-lite"/>
    </source>
</evidence>
<evidence type="ECO:0000259" key="4">
    <source>
        <dbReference type="Pfam" id="PF12770"/>
    </source>
</evidence>
<dbReference type="GO" id="GO:0016887">
    <property type="term" value="F:ATP hydrolysis activity"/>
    <property type="evidence" value="ECO:0007669"/>
    <property type="project" value="InterPro"/>
</dbReference>
<feature type="region of interest" description="Disordered" evidence="2">
    <location>
        <begin position="1"/>
        <end position="23"/>
    </location>
</feature>
<feature type="coiled-coil region" evidence="1">
    <location>
        <begin position="595"/>
        <end position="761"/>
    </location>
</feature>
<organism evidence="5 6">
    <name type="scientific">Cylindrotheca closterium</name>
    <dbReference type="NCBI Taxonomy" id="2856"/>
    <lineage>
        <taxon>Eukaryota</taxon>
        <taxon>Sar</taxon>
        <taxon>Stramenopiles</taxon>
        <taxon>Ochrophyta</taxon>
        <taxon>Bacillariophyta</taxon>
        <taxon>Bacillariophyceae</taxon>
        <taxon>Bacillariophycidae</taxon>
        <taxon>Bacillariales</taxon>
        <taxon>Bacillariaceae</taxon>
        <taxon>Cylindrotheca</taxon>
    </lineage>
</organism>
<dbReference type="Gene3D" id="3.40.50.300">
    <property type="entry name" value="P-loop containing nucleotide triphosphate hydrolases"/>
    <property type="match status" value="1"/>
</dbReference>
<feature type="domain" description="CHAT" evidence="4">
    <location>
        <begin position="90"/>
        <end position="255"/>
    </location>
</feature>
<accession>A0AAD2FPJ5</accession>
<evidence type="ECO:0000313" key="5">
    <source>
        <dbReference type="EMBL" id="CAJ1948459.1"/>
    </source>
</evidence>
<keyword evidence="1" id="KW-0175">Coiled coil</keyword>
<name>A0AAD2FPJ5_9STRA</name>
<reference evidence="5" key="1">
    <citation type="submission" date="2023-08" db="EMBL/GenBank/DDBJ databases">
        <authorList>
            <person name="Audoor S."/>
            <person name="Bilcke G."/>
        </authorList>
    </citation>
    <scope>NUCLEOTIDE SEQUENCE</scope>
</reference>
<feature type="compositionally biased region" description="Basic and acidic residues" evidence="2">
    <location>
        <begin position="1107"/>
        <end position="1122"/>
    </location>
</feature>
<dbReference type="AlphaFoldDB" id="A0AAD2FPJ5"/>
<keyword evidence="6" id="KW-1185">Reference proteome</keyword>
<feature type="compositionally biased region" description="Basic residues" evidence="2">
    <location>
        <begin position="1128"/>
        <end position="1139"/>
    </location>
</feature>
<dbReference type="InterPro" id="IPR027417">
    <property type="entry name" value="P-loop_NTPase"/>
</dbReference>
<dbReference type="Pfam" id="PF00004">
    <property type="entry name" value="AAA"/>
    <property type="match status" value="1"/>
</dbReference>
<feature type="region of interest" description="Disordered" evidence="2">
    <location>
        <begin position="829"/>
        <end position="933"/>
    </location>
</feature>
<feature type="region of interest" description="Disordered" evidence="2">
    <location>
        <begin position="1092"/>
        <end position="1139"/>
    </location>
</feature>
<protein>
    <recommendedName>
        <fullName evidence="7">CHAT domain-containing protein</fullName>
    </recommendedName>
</protein>
<dbReference type="InterPro" id="IPR003959">
    <property type="entry name" value="ATPase_AAA_core"/>
</dbReference>
<feature type="compositionally biased region" description="Polar residues" evidence="2">
    <location>
        <begin position="888"/>
        <end position="898"/>
    </location>
</feature>
<dbReference type="SUPFAM" id="SSF52540">
    <property type="entry name" value="P-loop containing nucleoside triphosphate hydrolases"/>
    <property type="match status" value="1"/>
</dbReference>
<proteinExistence type="predicted"/>
<gene>
    <name evidence="5" type="ORF">CYCCA115_LOCUS11627</name>
</gene>
<dbReference type="Pfam" id="PF12770">
    <property type="entry name" value="CHAT"/>
    <property type="match status" value="1"/>
</dbReference>
<evidence type="ECO:0008006" key="7">
    <source>
        <dbReference type="Google" id="ProtNLM"/>
    </source>
</evidence>
<evidence type="ECO:0000259" key="3">
    <source>
        <dbReference type="Pfam" id="PF00004"/>
    </source>
</evidence>
<feature type="domain" description="ATPase AAA-type core" evidence="3">
    <location>
        <begin position="342"/>
        <end position="391"/>
    </location>
</feature>
<dbReference type="EMBL" id="CAKOGP040001747">
    <property type="protein sequence ID" value="CAJ1948459.1"/>
    <property type="molecule type" value="Genomic_DNA"/>
</dbReference>
<dbReference type="InterPro" id="IPR024983">
    <property type="entry name" value="CHAT_dom"/>
</dbReference>
<sequence length="1139" mass="128372">MNFSGHQRMGNGSHHRTATPQGTILEDEEYSFNYDSDGNTVVTDASSIFPGGSNNGRNNTIANNNTNNEWVTKSDLLTIFQAAPLAGMNANGNLSPIGDLLDLQEERTQLASIFKRSNVAVEFQIATHDALGKFLAEDKGRILHFSCHGDAGFLFLEDDWGGLAPLANDNLQRWIQLGGRELQFVFVSACNSQSIGQAFVDAGVPHVVCCKENAKLRAGVSALFEKTFYRNLARKKTVQESFDIAKEATLANPKIPEEYRREEVEKYRLLGTGGRGGGGNNNNKQNVNNHNVSVFFQRNINVSQRRAVVGGAEGFPPPPKIFIGRTIDQYRILKLLQHARTVCVHGPSGMGKTALVKAVCQYVHYRLNMMDFTDIQWIDTSQARLSHRTEEHLQPLLDLIHRSPEPSPNKFLEEAWEPILQLVETFQHRKTLLVVDAKHISNQDALQKLGIFIDEFINATRHVKVIVIYNDEDGIQTSNLKMEHQCYSVEPLSFEWSARLFSRLCPEGLLKEKYYGIETSRQLCEVLIPSSETNMDANNNMNTVTPRQQMLWDMVGGGDPRRTVNVAKTFTRQQFQDLLLLSANKDDNDLTLEKLLQLDCKIEEIEKRRDIYERQCNKQYIEMCRGMLNELERRRETYSRASLERRQKQLLTEIETAKNERKFAKALELQHKQEQLERIKEQLPTLIWLENRREELEFEIELAKNKDFLQAENLYKELKRTIASIEAERNSFGDTDIPESRALLEAQIIKMEEELNNVVASRNFSKARELKPEIHRLKEMRSMVPSAEDFRSRIMSLDASLQQAIDEHDFDSAETLYNRLEEIKAKLRTEEEAEKSYGIQVPGDSTPMSIQSVRSSVARRAAADPGDDQSVGSSVARRTAIDPGDDPITSSVHSTTSYDPPGLTLRTESRRSDPMQEGKKGAGNRLSDSNFSLRAPARNALQTIIPSGAHENPSAPCVHESVVAERHSNHDRRSHQESRRPDPSNSISIVEPGAYAVRGNTSGSDGDNEHDVTSTYSAEEGVPASPIAQSAVVERDITLPPIMATSTPLPSAMEIVNDVMNDQERLEQQIFQIMKKHAVQAEVVPAPERHNSRDISVDFSEYSTGSRDTESLRDSLDTEGKKGGMKTIFKKLRNRTGKK</sequence>